<evidence type="ECO:0000259" key="2">
    <source>
        <dbReference type="Pfam" id="PF01551"/>
    </source>
</evidence>
<reference evidence="3 4" key="1">
    <citation type="journal article" date="2019" name="Nat. Microbiol.">
        <title>Mediterranean grassland soil C-N compound turnover is dependent on rainfall and depth, and is mediated by genomically divergent microorganisms.</title>
        <authorList>
            <person name="Diamond S."/>
            <person name="Andeer P.F."/>
            <person name="Li Z."/>
            <person name="Crits-Christoph A."/>
            <person name="Burstein D."/>
            <person name="Anantharaman K."/>
            <person name="Lane K.R."/>
            <person name="Thomas B.C."/>
            <person name="Pan C."/>
            <person name="Northen T.R."/>
            <person name="Banfield J.F."/>
        </authorList>
    </citation>
    <scope>NUCLEOTIDE SEQUENCE [LARGE SCALE GENOMIC DNA]</scope>
    <source>
        <strain evidence="3">NP_8</strain>
    </source>
</reference>
<organism evidence="3 4">
    <name type="scientific">Candidatus Segetimicrobium genomatis</name>
    <dbReference type="NCBI Taxonomy" id="2569760"/>
    <lineage>
        <taxon>Bacteria</taxon>
        <taxon>Bacillati</taxon>
        <taxon>Candidatus Sysuimicrobiota</taxon>
        <taxon>Candidatus Sysuimicrobiia</taxon>
        <taxon>Candidatus Sysuimicrobiales</taxon>
        <taxon>Candidatus Segetimicrobiaceae</taxon>
        <taxon>Candidatus Segetimicrobium</taxon>
    </lineage>
</organism>
<dbReference type="CDD" id="cd12797">
    <property type="entry name" value="M23_peptidase"/>
    <property type="match status" value="1"/>
</dbReference>
<dbReference type="GO" id="GO:0004222">
    <property type="term" value="F:metalloendopeptidase activity"/>
    <property type="evidence" value="ECO:0007669"/>
    <property type="project" value="TreeGrafter"/>
</dbReference>
<dbReference type="InterPro" id="IPR016047">
    <property type="entry name" value="M23ase_b-sheet_dom"/>
</dbReference>
<keyword evidence="1" id="KW-0732">Signal</keyword>
<dbReference type="SUPFAM" id="SSF51261">
    <property type="entry name" value="Duplicated hybrid motif"/>
    <property type="match status" value="1"/>
</dbReference>
<dbReference type="Pfam" id="PF01551">
    <property type="entry name" value="Peptidase_M23"/>
    <property type="match status" value="1"/>
</dbReference>
<evidence type="ECO:0000313" key="3">
    <source>
        <dbReference type="EMBL" id="TMI70390.1"/>
    </source>
</evidence>
<evidence type="ECO:0000256" key="1">
    <source>
        <dbReference type="SAM" id="SignalP"/>
    </source>
</evidence>
<feature type="chain" id="PRO_5021936223" evidence="1">
    <location>
        <begin position="23"/>
        <end position="299"/>
    </location>
</feature>
<dbReference type="AlphaFoldDB" id="A0A537IGM6"/>
<dbReference type="Gene3D" id="2.70.70.10">
    <property type="entry name" value="Glucose Permease (Domain IIA)"/>
    <property type="match status" value="1"/>
</dbReference>
<dbReference type="PANTHER" id="PTHR21666">
    <property type="entry name" value="PEPTIDASE-RELATED"/>
    <property type="match status" value="1"/>
</dbReference>
<protein>
    <submittedName>
        <fullName evidence="3">M23 family metallopeptidase</fullName>
    </submittedName>
</protein>
<comment type="caution">
    <text evidence="3">The sequence shown here is derived from an EMBL/GenBank/DDBJ whole genome shotgun (WGS) entry which is preliminary data.</text>
</comment>
<gene>
    <name evidence="3" type="ORF">E6H05_13605</name>
</gene>
<proteinExistence type="predicted"/>
<dbReference type="InterPro" id="IPR011055">
    <property type="entry name" value="Dup_hybrid_motif"/>
</dbReference>
<dbReference type="PANTHER" id="PTHR21666:SF270">
    <property type="entry name" value="MUREIN HYDROLASE ACTIVATOR ENVC"/>
    <property type="match status" value="1"/>
</dbReference>
<dbReference type="Proteomes" id="UP000318834">
    <property type="component" value="Unassembled WGS sequence"/>
</dbReference>
<sequence>MPTAFRYFVALTLSLVPAIATGQGTARSPQVAWWPRVPLQGSLVRVVVRPSAGDSVTAVYGELAGEPLHFEWSADGFRAIGATPFEARDSAVVRVVMERDDSTGDTVIAALPVARRRVPRERLRVAPQFAQPPDSLAERIRLEQELVQEVRQRAHDTPRLWCVPFVRPRSSAVTSVFGVARVFNEVLRSRHWGVDFAGQLGAPVRAANRGVVALVADLYYSGTTILVDHGAGLVTGYFHLSRVLAVPGDTVDVGQVIGRVGSSGRVTRPHLHWFAAYGRITVDPLDLVRPNGPMRFTTR</sequence>
<feature type="signal peptide" evidence="1">
    <location>
        <begin position="1"/>
        <end position="22"/>
    </location>
</feature>
<dbReference type="EMBL" id="VBAP01000143">
    <property type="protein sequence ID" value="TMI70390.1"/>
    <property type="molecule type" value="Genomic_DNA"/>
</dbReference>
<dbReference type="InterPro" id="IPR050570">
    <property type="entry name" value="Cell_wall_metabolism_enzyme"/>
</dbReference>
<feature type="domain" description="M23ase beta-sheet core" evidence="2">
    <location>
        <begin position="190"/>
        <end position="284"/>
    </location>
</feature>
<name>A0A537IGM6_9BACT</name>
<accession>A0A537IGM6</accession>
<evidence type="ECO:0000313" key="4">
    <source>
        <dbReference type="Proteomes" id="UP000318834"/>
    </source>
</evidence>